<keyword evidence="3 6" id="KW-1133">Transmembrane helix</keyword>
<dbReference type="OMA" id="YHGYASS"/>
<dbReference type="Proteomes" id="UP000008493">
    <property type="component" value="Unassembled WGS sequence"/>
</dbReference>
<dbReference type="InterPro" id="IPR011701">
    <property type="entry name" value="MFS"/>
</dbReference>
<feature type="transmembrane region" description="Helical" evidence="6">
    <location>
        <begin position="208"/>
        <end position="228"/>
    </location>
</feature>
<evidence type="ECO:0000256" key="2">
    <source>
        <dbReference type="ARBA" id="ARBA00022692"/>
    </source>
</evidence>
<dbReference type="InterPro" id="IPR020846">
    <property type="entry name" value="MFS_dom"/>
</dbReference>
<dbReference type="RefSeq" id="XP_007330789.1">
    <property type="nucleotide sequence ID" value="XM_007330727.1"/>
</dbReference>
<dbReference type="SUPFAM" id="SSF103473">
    <property type="entry name" value="MFS general substrate transporter"/>
    <property type="match status" value="1"/>
</dbReference>
<feature type="transmembrane region" description="Helical" evidence="6">
    <location>
        <begin position="483"/>
        <end position="505"/>
    </location>
</feature>
<gene>
    <name evidence="8" type="ORF">AGABI1DRAFT_107438</name>
</gene>
<dbReference type="GO" id="GO:0005886">
    <property type="term" value="C:plasma membrane"/>
    <property type="evidence" value="ECO:0007669"/>
    <property type="project" value="TreeGrafter"/>
</dbReference>
<dbReference type="KEGG" id="abp:AGABI1DRAFT107438"/>
<feature type="region of interest" description="Disordered" evidence="5">
    <location>
        <begin position="21"/>
        <end position="48"/>
    </location>
</feature>
<evidence type="ECO:0000256" key="6">
    <source>
        <dbReference type="SAM" id="Phobius"/>
    </source>
</evidence>
<feature type="transmembrane region" description="Helical" evidence="6">
    <location>
        <begin position="148"/>
        <end position="169"/>
    </location>
</feature>
<dbReference type="PROSITE" id="PS50850">
    <property type="entry name" value="MFS"/>
    <property type="match status" value="1"/>
</dbReference>
<dbReference type="PANTHER" id="PTHR23502">
    <property type="entry name" value="MAJOR FACILITATOR SUPERFAMILY"/>
    <property type="match status" value="1"/>
</dbReference>
<protein>
    <recommendedName>
        <fullName evidence="7">Major facilitator superfamily (MFS) profile domain-containing protein</fullName>
    </recommendedName>
</protein>
<comment type="subcellular location">
    <subcellularLocation>
        <location evidence="1">Membrane</location>
        <topology evidence="1">Multi-pass membrane protein</topology>
    </subcellularLocation>
</comment>
<name>K5VX45_AGABU</name>
<dbReference type="AlphaFoldDB" id="K5VX45"/>
<dbReference type="HOGENOM" id="CLU_008455_0_4_1"/>
<dbReference type="Gene3D" id="1.20.1250.20">
    <property type="entry name" value="MFS general substrate transporter like domains"/>
    <property type="match status" value="1"/>
</dbReference>
<feature type="compositionally biased region" description="Polar residues" evidence="5">
    <location>
        <begin position="30"/>
        <end position="43"/>
    </location>
</feature>
<organism evidence="8 9">
    <name type="scientific">Agaricus bisporus var. burnettii (strain JB137-S8 / ATCC MYA-4627 / FGSC 10392)</name>
    <name type="common">White button mushroom</name>
    <dbReference type="NCBI Taxonomy" id="597362"/>
    <lineage>
        <taxon>Eukaryota</taxon>
        <taxon>Fungi</taxon>
        <taxon>Dikarya</taxon>
        <taxon>Basidiomycota</taxon>
        <taxon>Agaricomycotina</taxon>
        <taxon>Agaricomycetes</taxon>
        <taxon>Agaricomycetidae</taxon>
        <taxon>Agaricales</taxon>
        <taxon>Agaricineae</taxon>
        <taxon>Agaricaceae</taxon>
        <taxon>Agaricus</taxon>
    </lineage>
</organism>
<feature type="transmembrane region" description="Helical" evidence="6">
    <location>
        <begin position="240"/>
        <end position="258"/>
    </location>
</feature>
<keyword evidence="9" id="KW-1185">Reference proteome</keyword>
<dbReference type="CDD" id="cd17323">
    <property type="entry name" value="MFS_Tpo1_MDR_like"/>
    <property type="match status" value="1"/>
</dbReference>
<proteinExistence type="predicted"/>
<feature type="domain" description="Major facilitator superfamily (MFS) profile" evidence="7">
    <location>
        <begin position="82"/>
        <end position="510"/>
    </location>
</feature>
<feature type="transmembrane region" description="Helical" evidence="6">
    <location>
        <begin position="346"/>
        <end position="366"/>
    </location>
</feature>
<feature type="transmembrane region" description="Helical" evidence="6">
    <location>
        <begin position="412"/>
        <end position="440"/>
    </location>
</feature>
<evidence type="ECO:0000313" key="9">
    <source>
        <dbReference type="Proteomes" id="UP000008493"/>
    </source>
</evidence>
<feature type="transmembrane region" description="Helical" evidence="6">
    <location>
        <begin position="80"/>
        <end position="104"/>
    </location>
</feature>
<dbReference type="eggNOG" id="KOG0255">
    <property type="taxonomic scope" value="Eukaryota"/>
</dbReference>
<feature type="transmembrane region" description="Helical" evidence="6">
    <location>
        <begin position="181"/>
        <end position="201"/>
    </location>
</feature>
<dbReference type="Pfam" id="PF07690">
    <property type="entry name" value="MFS_1"/>
    <property type="match status" value="1"/>
</dbReference>
<accession>K5VX45</accession>
<evidence type="ECO:0000313" key="8">
    <source>
        <dbReference type="EMBL" id="EKM79044.1"/>
    </source>
</evidence>
<feature type="transmembrane region" description="Helical" evidence="6">
    <location>
        <begin position="387"/>
        <end position="406"/>
    </location>
</feature>
<feature type="transmembrane region" description="Helical" evidence="6">
    <location>
        <begin position="312"/>
        <end position="334"/>
    </location>
</feature>
<dbReference type="InterPro" id="IPR036259">
    <property type="entry name" value="MFS_trans_sf"/>
</dbReference>
<dbReference type="InParanoid" id="K5VX45"/>
<feature type="transmembrane region" description="Helical" evidence="6">
    <location>
        <begin position="116"/>
        <end position="136"/>
    </location>
</feature>
<sequence length="525" mass="58657">MDQCSNELLRTDEEMGMAGNEFNKVELPGTPTSLVKSSDSAKSLSIPKEEELSENDDVIWVEFEPNDPRNPINFSRRKKWCLTIVASISSGLASTAASAYNLGFGSMIRDLNCTEFQATVGLSVYPLGFAVVPMLTASLSEEVGRRPLYLWTAIGYELSFVMIALAPNIQTVIAGRFLQGAFASTGATMVGGTVADIWSVAERGLPMAMFALAATICLGVGPIAGGWIEMNPNLEWKWINWVQMTWSGAFIPAAYFVLKETRSTIVLEKIAKQMRKKTGDQRYRARVEKPKLLDLMWISCTRPLRLVLTEPVVTSFSAWIGFLWGVLFCLLESVSGVFKTLHNFNVGQTGMVFITMSIGPLLGFATNLYQEKLYTKYYPTRNAEARLIASCFAAFLLPIGMFIYAWCSFPEIHWISLCIGITIYMWGTFVVYLCIFSYLADWQSSYGPYASSALAGQSLTRNLLAAVFPLFTQQMYNKLSYKWANTLFGCIALLMVPIPFVLFYYGPKIRMMSKFSRMAVESQKQ</sequence>
<dbReference type="EMBL" id="JH971391">
    <property type="protein sequence ID" value="EKM79044.1"/>
    <property type="molecule type" value="Genomic_DNA"/>
</dbReference>
<evidence type="ECO:0000256" key="4">
    <source>
        <dbReference type="ARBA" id="ARBA00023136"/>
    </source>
</evidence>
<evidence type="ECO:0000256" key="3">
    <source>
        <dbReference type="ARBA" id="ARBA00022989"/>
    </source>
</evidence>
<evidence type="ECO:0000259" key="7">
    <source>
        <dbReference type="PROSITE" id="PS50850"/>
    </source>
</evidence>
<evidence type="ECO:0000256" key="1">
    <source>
        <dbReference type="ARBA" id="ARBA00004141"/>
    </source>
</evidence>
<dbReference type="FunFam" id="1.20.1250.20:FF:000082">
    <property type="entry name" value="MFS multidrug transporter, putative"/>
    <property type="match status" value="1"/>
</dbReference>
<evidence type="ECO:0000256" key="5">
    <source>
        <dbReference type="SAM" id="MobiDB-lite"/>
    </source>
</evidence>
<dbReference type="OrthoDB" id="5376138at2759"/>
<dbReference type="GeneID" id="18822407"/>
<keyword evidence="4 6" id="KW-0472">Membrane</keyword>
<dbReference type="PANTHER" id="PTHR23502:SF134">
    <property type="entry name" value="MAJOR FACILITATOR SUPERFAMILY (MFS) PROFILE DOMAIN-CONTAINING PROTEIN-RELATED"/>
    <property type="match status" value="1"/>
</dbReference>
<dbReference type="GO" id="GO:0022857">
    <property type="term" value="F:transmembrane transporter activity"/>
    <property type="evidence" value="ECO:0007669"/>
    <property type="project" value="InterPro"/>
</dbReference>
<reference evidence="9" key="1">
    <citation type="journal article" date="2012" name="Proc. Natl. Acad. Sci. U.S.A.">
        <title>Genome sequence of the button mushroom Agaricus bisporus reveals mechanisms governing adaptation to a humic-rich ecological niche.</title>
        <authorList>
            <person name="Morin E."/>
            <person name="Kohler A."/>
            <person name="Baker A.R."/>
            <person name="Foulongne-Oriol M."/>
            <person name="Lombard V."/>
            <person name="Nagy L.G."/>
            <person name="Ohm R.A."/>
            <person name="Patyshakuliyeva A."/>
            <person name="Brun A."/>
            <person name="Aerts A.L."/>
            <person name="Bailey A.M."/>
            <person name="Billette C."/>
            <person name="Coutinho P.M."/>
            <person name="Deakin G."/>
            <person name="Doddapaneni H."/>
            <person name="Floudas D."/>
            <person name="Grimwood J."/>
            <person name="Hilden K."/>
            <person name="Kuees U."/>
            <person name="LaButti K.M."/>
            <person name="Lapidus A."/>
            <person name="Lindquist E.A."/>
            <person name="Lucas S.M."/>
            <person name="Murat C."/>
            <person name="Riley R.W."/>
            <person name="Salamov A.A."/>
            <person name="Schmutz J."/>
            <person name="Subramanian V."/>
            <person name="Woesten H.A.B."/>
            <person name="Xu J."/>
            <person name="Eastwood D.C."/>
            <person name="Foster G.D."/>
            <person name="Sonnenberg A.S."/>
            <person name="Cullen D."/>
            <person name="de Vries R.P."/>
            <person name="Lundell T."/>
            <person name="Hibbett D.S."/>
            <person name="Henrissat B."/>
            <person name="Burton K.S."/>
            <person name="Kerrigan R.W."/>
            <person name="Challen M.P."/>
            <person name="Grigoriev I.V."/>
            <person name="Martin F."/>
        </authorList>
    </citation>
    <scope>NUCLEOTIDE SEQUENCE [LARGE SCALE GENOMIC DNA]</scope>
    <source>
        <strain evidence="9">JB137-S8 / ATCC MYA-4627 / FGSC 10392</strain>
    </source>
</reference>
<keyword evidence="2 6" id="KW-0812">Transmembrane</keyword>